<feature type="region of interest" description="Disordered" evidence="1">
    <location>
        <begin position="39"/>
        <end position="58"/>
    </location>
</feature>
<organism evidence="2 3">
    <name type="scientific">Pogonomyrmex barbatus</name>
    <name type="common">red harvester ant</name>
    <dbReference type="NCBI Taxonomy" id="144034"/>
    <lineage>
        <taxon>Eukaryota</taxon>
        <taxon>Metazoa</taxon>
        <taxon>Ecdysozoa</taxon>
        <taxon>Arthropoda</taxon>
        <taxon>Hexapoda</taxon>
        <taxon>Insecta</taxon>
        <taxon>Pterygota</taxon>
        <taxon>Neoptera</taxon>
        <taxon>Endopterygota</taxon>
        <taxon>Hymenoptera</taxon>
        <taxon>Apocrita</taxon>
        <taxon>Aculeata</taxon>
        <taxon>Formicoidea</taxon>
        <taxon>Formicidae</taxon>
        <taxon>Myrmicinae</taxon>
        <taxon>Pogonomyrmex</taxon>
    </lineage>
</organism>
<dbReference type="AlphaFoldDB" id="A0A8N1S6B7"/>
<dbReference type="Proteomes" id="UP000504615">
    <property type="component" value="Unplaced"/>
</dbReference>
<evidence type="ECO:0000256" key="1">
    <source>
        <dbReference type="SAM" id="MobiDB-lite"/>
    </source>
</evidence>
<feature type="region of interest" description="Disordered" evidence="1">
    <location>
        <begin position="1"/>
        <end position="25"/>
    </location>
</feature>
<name>A0A8N1S6B7_9HYME</name>
<keyword evidence="2" id="KW-1185">Reference proteome</keyword>
<evidence type="ECO:0000313" key="3">
    <source>
        <dbReference type="RefSeq" id="XP_025074350.1"/>
    </source>
</evidence>
<dbReference type="RefSeq" id="XP_025074350.1">
    <property type="nucleotide sequence ID" value="XM_025218565.1"/>
</dbReference>
<dbReference type="GeneID" id="105428347"/>
<gene>
    <name evidence="3" type="primary">LOC105428347</name>
</gene>
<protein>
    <submittedName>
        <fullName evidence="3">Uncharacterized protein LOC105428347 isoform X1</fullName>
    </submittedName>
</protein>
<proteinExistence type="predicted"/>
<reference evidence="3" key="1">
    <citation type="submission" date="2025-08" db="UniProtKB">
        <authorList>
            <consortium name="RefSeq"/>
        </authorList>
    </citation>
    <scope>IDENTIFICATION</scope>
</reference>
<accession>A0A8N1S6B7</accession>
<feature type="compositionally biased region" description="Polar residues" evidence="1">
    <location>
        <begin position="8"/>
        <end position="18"/>
    </location>
</feature>
<evidence type="ECO:0000313" key="2">
    <source>
        <dbReference type="Proteomes" id="UP000504615"/>
    </source>
</evidence>
<sequence>MRRKFYTHNVSRASTREPSSGAGLDGAIQLSTSYQLRLASGSEEADDDGRAKTIPRSPSIFRLRGVSSRGRSPPTRRLIRRDLPARWLPLPKTSTSRRSRNLKKGDPAVMGRKKGGALSEPVIHNEDPRRRHYFFLRERTVSRCVIRRSCSGDVCRAPIGSVY</sequence>
<feature type="region of interest" description="Disordered" evidence="1">
    <location>
        <begin position="89"/>
        <end position="121"/>
    </location>
</feature>